<name>A0AAF0T5S0_SOLVR</name>
<dbReference type="Proteomes" id="UP001234989">
    <property type="component" value="Chromosome 1"/>
</dbReference>
<protein>
    <recommendedName>
        <fullName evidence="1">Tf2-1-like SH3-like domain-containing protein</fullName>
    </recommendedName>
</protein>
<evidence type="ECO:0000313" key="2">
    <source>
        <dbReference type="EMBL" id="WMV08902.1"/>
    </source>
</evidence>
<dbReference type="AlphaFoldDB" id="A0AAF0T5S0"/>
<dbReference type="EMBL" id="CP133612">
    <property type="protein sequence ID" value="WMV08902.1"/>
    <property type="molecule type" value="Genomic_DNA"/>
</dbReference>
<evidence type="ECO:0000313" key="3">
    <source>
        <dbReference type="Proteomes" id="UP001234989"/>
    </source>
</evidence>
<keyword evidence="3" id="KW-1185">Reference proteome</keyword>
<dbReference type="InterPro" id="IPR012337">
    <property type="entry name" value="RNaseH-like_sf"/>
</dbReference>
<reference evidence="2" key="1">
    <citation type="submission" date="2023-08" db="EMBL/GenBank/DDBJ databases">
        <title>A de novo genome assembly of Solanum verrucosum Schlechtendal, a Mexican diploid species geographically isolated from the other diploid A-genome species in potato relatives.</title>
        <authorList>
            <person name="Hosaka K."/>
        </authorList>
    </citation>
    <scope>NUCLEOTIDE SEQUENCE</scope>
    <source>
        <tissue evidence="2">Young leaves</tissue>
    </source>
</reference>
<evidence type="ECO:0000259" key="1">
    <source>
        <dbReference type="Pfam" id="PF24626"/>
    </source>
</evidence>
<sequence length="247" mass="29126">MKKDISKFIAKCHNYQQVKVEHKYPEGLSQDIRIPTWKCEDLNMDFGVHLLCTHWQYDLIWVMRNRIEISAHFIPIKVYYSAEDYAKLYWREMVSVKRSTTFHPKIDGKVECTIQTLDDMLRACVIELKGKVALIYPELVHKCMEKVSLIRERLKMTQTRKNPYDVVRRRDLEFYVHDWVYLNISPMNGVMRFGKKGKLSPCYVGPHKILRRIGEVAYELDFPNDLASVHPVSHVSLLNKCVGDLHL</sequence>
<accession>A0AAF0T5S0</accession>
<dbReference type="Pfam" id="PF24626">
    <property type="entry name" value="SH3_Tf2-1"/>
    <property type="match status" value="1"/>
</dbReference>
<gene>
    <name evidence="2" type="ORF">MTR67_002287</name>
</gene>
<dbReference type="PANTHER" id="PTHR46148">
    <property type="entry name" value="CHROMO DOMAIN-CONTAINING PROTEIN"/>
    <property type="match status" value="1"/>
</dbReference>
<dbReference type="SUPFAM" id="SSF53098">
    <property type="entry name" value="Ribonuclease H-like"/>
    <property type="match status" value="1"/>
</dbReference>
<proteinExistence type="predicted"/>
<dbReference type="PANTHER" id="PTHR46148:SF57">
    <property type="entry name" value="OS12G0499874 PROTEIN"/>
    <property type="match status" value="1"/>
</dbReference>
<organism evidence="2 3">
    <name type="scientific">Solanum verrucosum</name>
    <dbReference type="NCBI Taxonomy" id="315347"/>
    <lineage>
        <taxon>Eukaryota</taxon>
        <taxon>Viridiplantae</taxon>
        <taxon>Streptophyta</taxon>
        <taxon>Embryophyta</taxon>
        <taxon>Tracheophyta</taxon>
        <taxon>Spermatophyta</taxon>
        <taxon>Magnoliopsida</taxon>
        <taxon>eudicotyledons</taxon>
        <taxon>Gunneridae</taxon>
        <taxon>Pentapetalae</taxon>
        <taxon>asterids</taxon>
        <taxon>lamiids</taxon>
        <taxon>Solanales</taxon>
        <taxon>Solanaceae</taxon>
        <taxon>Solanoideae</taxon>
        <taxon>Solaneae</taxon>
        <taxon>Solanum</taxon>
    </lineage>
</organism>
<dbReference type="InterPro" id="IPR056924">
    <property type="entry name" value="SH3_Tf2-1"/>
</dbReference>
<feature type="domain" description="Tf2-1-like SH3-like" evidence="1">
    <location>
        <begin position="178"/>
        <end position="242"/>
    </location>
</feature>